<protein>
    <submittedName>
        <fullName evidence="1">Uncharacterized protein</fullName>
    </submittedName>
</protein>
<dbReference type="AlphaFoldDB" id="X1LCG0"/>
<gene>
    <name evidence="1" type="ORF">S03H2_72658</name>
</gene>
<organism evidence="1">
    <name type="scientific">marine sediment metagenome</name>
    <dbReference type="NCBI Taxonomy" id="412755"/>
    <lineage>
        <taxon>unclassified sequences</taxon>
        <taxon>metagenomes</taxon>
        <taxon>ecological metagenomes</taxon>
    </lineage>
</organism>
<comment type="caution">
    <text evidence="1">The sequence shown here is derived from an EMBL/GenBank/DDBJ whole genome shotgun (WGS) entry which is preliminary data.</text>
</comment>
<accession>X1LCG0</accession>
<evidence type="ECO:0000313" key="1">
    <source>
        <dbReference type="EMBL" id="GAH91838.1"/>
    </source>
</evidence>
<feature type="non-terminal residue" evidence="1">
    <location>
        <position position="1"/>
    </location>
</feature>
<sequence>FPQRDKNPYTLEVLLPVKEKIKKVVKERIRVCGSSGKM</sequence>
<proteinExistence type="predicted"/>
<reference evidence="1" key="1">
    <citation type="journal article" date="2014" name="Front. Microbiol.">
        <title>High frequency of phylogenetically diverse reductive dehalogenase-homologous genes in deep subseafloor sedimentary metagenomes.</title>
        <authorList>
            <person name="Kawai M."/>
            <person name="Futagami T."/>
            <person name="Toyoda A."/>
            <person name="Takaki Y."/>
            <person name="Nishi S."/>
            <person name="Hori S."/>
            <person name="Arai W."/>
            <person name="Tsubouchi T."/>
            <person name="Morono Y."/>
            <person name="Uchiyama I."/>
            <person name="Ito T."/>
            <person name="Fujiyama A."/>
            <person name="Inagaki F."/>
            <person name="Takami H."/>
        </authorList>
    </citation>
    <scope>NUCLEOTIDE SEQUENCE</scope>
    <source>
        <strain evidence="1">Expedition CK06-06</strain>
    </source>
</reference>
<name>X1LCG0_9ZZZZ</name>
<dbReference type="EMBL" id="BARU01049267">
    <property type="protein sequence ID" value="GAH91838.1"/>
    <property type="molecule type" value="Genomic_DNA"/>
</dbReference>